<evidence type="ECO:0000313" key="1">
    <source>
        <dbReference type="EMBL" id="NUB19514.1"/>
    </source>
</evidence>
<protein>
    <recommendedName>
        <fullName evidence="3">DUF115 domain-containing protein</fullName>
    </recommendedName>
</protein>
<reference evidence="1 2" key="1">
    <citation type="submission" date="2019-10" db="EMBL/GenBank/DDBJ databases">
        <title>Genome sequence of Azospirillum formosense CC-Nfb-7.</title>
        <authorList>
            <person name="Ambrosini A."/>
            <person name="Sant'Anna F.H."/>
            <person name="Cassan F.D."/>
            <person name="Souza E.M."/>
            <person name="Passaglia L.M.P."/>
        </authorList>
    </citation>
    <scope>NUCLEOTIDE SEQUENCE [LARGE SCALE GENOMIC DNA]</scope>
    <source>
        <strain evidence="1 2">CC-NFb-7</strain>
    </source>
</reference>
<sequence length="328" mass="36754">MAHHIVDIPEDLAQALLDFRRAVGGKSSPDTLLRALEIGAALLPHAEGGAVTVRRPDGTEHRIFLPRDHRVRLAAGNKDLENRHRGERCFILGAGPSLVGLDLRRLAGETVISVSRTYDLPDFAFIRPRYHCFPTFTRQVMSPDEIADLFATMDPYLGDAELLLSAEEAEIVESHSLFPTRKVRYLAFDPAGILPPPPRLPNLTELLPNVQSVPIMALMIAMYMGFRDIHLLGCDHDEIWSGTYKYAFTPSFTINDLSVDKERRVVTSTHDLLQNYGLLWRQYRQCRLIAEANGIRIVNATAGGRLDEFERVAYESLFADTLSGGDKF</sequence>
<proteinExistence type="predicted"/>
<organism evidence="1 2">
    <name type="scientific">Azospirillum formosense</name>
    <dbReference type="NCBI Taxonomy" id="861533"/>
    <lineage>
        <taxon>Bacteria</taxon>
        <taxon>Pseudomonadati</taxon>
        <taxon>Pseudomonadota</taxon>
        <taxon>Alphaproteobacteria</taxon>
        <taxon>Rhodospirillales</taxon>
        <taxon>Azospirillaceae</taxon>
        <taxon>Azospirillum</taxon>
    </lineage>
</organism>
<dbReference type="Gene3D" id="3.90.1480.10">
    <property type="entry name" value="Alpha-2,3-sialyltransferase"/>
    <property type="match status" value="1"/>
</dbReference>
<name>A0ABX2KXD8_9PROT</name>
<dbReference type="EMBL" id="WHOR01000054">
    <property type="protein sequence ID" value="NUB19514.1"/>
    <property type="molecule type" value="Genomic_DNA"/>
</dbReference>
<evidence type="ECO:0008006" key="3">
    <source>
        <dbReference type="Google" id="ProtNLM"/>
    </source>
</evidence>
<gene>
    <name evidence="1" type="ORF">GBZ26_09850</name>
</gene>
<keyword evidence="2" id="KW-1185">Reference proteome</keyword>
<accession>A0ABX2KXD8</accession>
<dbReference type="RefSeq" id="WP_174438691.1">
    <property type="nucleotide sequence ID" value="NZ_BAABCC010000007.1"/>
</dbReference>
<comment type="caution">
    <text evidence="1">The sequence shown here is derived from an EMBL/GenBank/DDBJ whole genome shotgun (WGS) entry which is preliminary data.</text>
</comment>
<evidence type="ECO:0000313" key="2">
    <source>
        <dbReference type="Proteomes" id="UP000639419"/>
    </source>
</evidence>
<dbReference type="Proteomes" id="UP000639419">
    <property type="component" value="Unassembled WGS sequence"/>
</dbReference>